<dbReference type="AlphaFoldDB" id="A0A0G0LPF3"/>
<name>A0A0G0LPF3_9BACT</name>
<dbReference type="STRING" id="1618573.UT19_C0007G0002"/>
<proteinExistence type="predicted"/>
<evidence type="ECO:0000313" key="1">
    <source>
        <dbReference type="EMBL" id="KKQ93758.1"/>
    </source>
</evidence>
<sequence length="142" mass="16249">MQFKYPFQIVSNDKIPIMDIRITNKDNGKSTNYRAELDSGAFANVFHSDVAKLLEIDLSKIKEIQLFGGVKESKGLMKGKACIVELMIIQKGRSYKFGSYVIFSDEVSDTGFALLGRQGFFDQFDEICFNYRNNKFYLQVPD</sequence>
<evidence type="ECO:0008006" key="3">
    <source>
        <dbReference type="Google" id="ProtNLM"/>
    </source>
</evidence>
<accession>A0A0G0LPF3</accession>
<dbReference type="InterPro" id="IPR021109">
    <property type="entry name" value="Peptidase_aspartic_dom_sf"/>
</dbReference>
<dbReference type="Gene3D" id="2.40.70.10">
    <property type="entry name" value="Acid Proteases"/>
    <property type="match status" value="1"/>
</dbReference>
<gene>
    <name evidence="1" type="ORF">UT19_C0007G0002</name>
</gene>
<evidence type="ECO:0000313" key="2">
    <source>
        <dbReference type="Proteomes" id="UP000034932"/>
    </source>
</evidence>
<comment type="caution">
    <text evidence="1">The sequence shown here is derived from an EMBL/GenBank/DDBJ whole genome shotgun (WGS) entry which is preliminary data.</text>
</comment>
<reference evidence="1 2" key="1">
    <citation type="journal article" date="2015" name="Nature">
        <title>rRNA introns, odd ribosomes, and small enigmatic genomes across a large radiation of phyla.</title>
        <authorList>
            <person name="Brown C.T."/>
            <person name="Hug L.A."/>
            <person name="Thomas B.C."/>
            <person name="Sharon I."/>
            <person name="Castelle C.J."/>
            <person name="Singh A."/>
            <person name="Wilkins M.J."/>
            <person name="Williams K.H."/>
            <person name="Banfield J.F."/>
        </authorList>
    </citation>
    <scope>NUCLEOTIDE SEQUENCE [LARGE SCALE GENOMIC DNA]</scope>
</reference>
<dbReference type="Proteomes" id="UP000034932">
    <property type="component" value="Unassembled WGS sequence"/>
</dbReference>
<organism evidence="1 2">
    <name type="scientific">Candidatus Woesebacteria bacterium GW2011_GWB1_39_10b</name>
    <dbReference type="NCBI Taxonomy" id="1618573"/>
    <lineage>
        <taxon>Bacteria</taxon>
        <taxon>Candidatus Woeseibacteriota</taxon>
    </lineage>
</organism>
<dbReference type="EMBL" id="LBVW01000007">
    <property type="protein sequence ID" value="KKQ93758.1"/>
    <property type="molecule type" value="Genomic_DNA"/>
</dbReference>
<protein>
    <recommendedName>
        <fullName evidence="3">Peptidase A2 domain-containing protein</fullName>
    </recommendedName>
</protein>